<dbReference type="InterPro" id="IPR018201">
    <property type="entry name" value="Ketoacyl_synth_AS"/>
</dbReference>
<feature type="domain" description="PKS/mFAS DH" evidence="12">
    <location>
        <begin position="931"/>
        <end position="1201"/>
    </location>
</feature>
<dbReference type="InterPro" id="IPR001227">
    <property type="entry name" value="Ac_transferase_dom_sf"/>
</dbReference>
<evidence type="ECO:0000256" key="7">
    <source>
        <dbReference type="ARBA" id="ARBA00023315"/>
    </source>
</evidence>
<name>Q67G57_9ACTN</name>
<dbReference type="FunFam" id="3.40.366.10:FF:000002">
    <property type="entry name" value="Probable polyketide synthase 2"/>
    <property type="match status" value="1"/>
</dbReference>
<evidence type="ECO:0000259" key="10">
    <source>
        <dbReference type="PROSITE" id="PS50075"/>
    </source>
</evidence>
<evidence type="ECO:0000256" key="6">
    <source>
        <dbReference type="ARBA" id="ARBA00023268"/>
    </source>
</evidence>
<dbReference type="InterPro" id="IPR036736">
    <property type="entry name" value="ACP-like_sf"/>
</dbReference>
<dbReference type="SUPFAM" id="SSF52151">
    <property type="entry name" value="FabD/lysophospholipase-like"/>
    <property type="match status" value="1"/>
</dbReference>
<dbReference type="Gene3D" id="1.10.1200.10">
    <property type="entry name" value="ACP-like"/>
    <property type="match status" value="1"/>
</dbReference>
<sequence length="2125" mass="225179">MIFEHPTPRALADHLAELLHPADRDRPAAPALLTSPPAPSDTTDPDNDAIAIIGIGCRFPGGITTPEQLWQLLTEERHAITDFPTNRGWPDNLHHPDPTHPGTTYTRKGGFLHDADQFDAHFFGISPREALAMDPQQRSLLETAWHTLEHAGIDPTTLHGTDTGVFVGASPLEYGPRMQDAPPSVQGHVMTGVSPSILSGRLAYQFGFTGPALTLDTACSSSLVALHTATQALRNNECTLALVGGTTIMATPGTFIEFSRLQGLSPDGHCRSFSAHANGTGWSEGTALLLLEPLTQAQRNNHTVHAVIRATATNQDGPSNGLTAPNGQAQQRLIHHTLTTAHLTPHDIDAIEAHGTATPLGDPIEARALMETYGRDRPADRPVYLGSVKSNLGHTQAAAGAAGVIKMIQALHHNLLPKTLHTDQPTPHIDWNNTPLQLLTQPQPWPHNPHRPRRAAISSFGISGTNAHLILEEPPTTPTPQQPTTLPITPYILTAKTPTALHTHAHHLTQHPTHHHPTHTAHTLATRTHHPHRAVILTPDPTTLTTTLHHLTTNQPHPHLTTGSVTGDGRLGLLFPGQGAQQTGAGRELYDAFPGFAEALDAVLEELDRHLDRPLRSVMWGEDDELLNLTQYAQPALFALEVALFRLVESWGIEPDVLIGHSVGELAAAHAAGILTLGDACALVAARGRLMGALPEDGAMLAVEASEEELAPLLGDEVDLAAVNGPTSLVVSGTASAVDCLAARWTARGRRATRLRVSHAFHSRLMEPMLARFAEVAEGLAYGAPRIPVVSTLTGAVVTDEAMSGASYWVRHARETVRFADAVRTTADRGVGALLELGPRGTLSGMVPDCLPEPDVMIAVPALPENRTEAAALLSSVAQVFVRGTDVDWTRLFHGTGARHVDLPLYPFERQRYWLTAPRATAATGLAATSHPFLGATTELAADRTTLFSGRVSVQDHPWLADHRIDGVVLLPGTALLELALHAGRHTGCPHIEELTLTAPVVLGEEDARAVQLLVGAPDSAGRRSLTVHTRPQDGDEPWTTHAAAVLAPNGPSASVDPVELPPDAEDVAFEDLYSRCASAGYGYGPAFRRVHRLRRHGDDVHAELSPPTGAGFHLHPALLDAALHPLLPTDAGDTLLPFAFSGVTLHDTPPVSGAVHVHARLAGLDDQGTRASLVLTGPDGTPFASVHDVVLRPARPLDAGLHTVAWAAAGERTAAPDTTAWALVTADGTAPAPLPLAHTVHSDLATVPTDAPATVVLPLRADPRAPHALLARVQQWLTGPHHPDGRLVVVTGGPADDRAGVHQAAACGLLLSAISEHPGRFVLADLDEEPSSWAALPEAVATGEPRLRIRSGQVSVPRLAPVPHAGSKAAASPVFSPEGTVLVTGGTGRLGALLARHLVARHGVRHLLLVSRRGADAPGAAELTAELRDAGARVTVRACDAADREALAAVLEDVPAPHPLTAVIHTAGVLDDCVVERLTPGRLDAVLRPKADAAWHLHELTRDLGLRAFVLFSSVSGLIGTAGQANYAAANAFLDALAGHRRRLALPATSLAWGLWAGDGGMAGALGAQDIARFAREGIAPLEPEEALRLFDAALAHEEALLAPVRVDRAALRRRARSGADISPLMREAAGGTPRACEHDGSGAVPLSGRLAGRSEAERRRVLSDVVHTQAAAVLGFADPSGIVSERAFKELGFDSLTSVELRNRLNSATGLRLSAGVIFEHPTPRALADHLAELLHPADRDRPAAPALLTSPPAPSDTTDPDNDAIAIIGIGCRFPGGITTPEQLWQLLTEERHAITDFPTNRGWPDNLHHPDPTHPGTTYTRKGGFLHDADQFDAHFFGISPREALAMDPQQRSLLETAWHTLEHAGIDPTTLHGTDTGVFVGMMYHDYAPAAGQMPRDLEGLLLTGNLGSVLSGRLAYQFGFTGPALTLDTACSSSLVALHTATQALRNNECTLALAGGTTIMATPGTFIEFSRLQGLSPDGHCRSFSAHANGTGWSEGTALLLLEPLTQAQRNNHTVHAVIRATATNQDGPSNGLTAPNGQAQQRLIHHTLTTAHLTPHDIDAIEAHGTATPLGDPIEVQALHTVYGQDRTRPLWLGSLKSNLGHTQAAAGAAGVIKMIH</sequence>
<keyword evidence="5" id="KW-0045">Antibiotic biosynthesis</keyword>
<dbReference type="PROSITE" id="PS52019">
    <property type="entry name" value="PKS_MFAS_DH"/>
    <property type="match status" value="1"/>
</dbReference>
<comment type="pathway">
    <text evidence="1">Antibiotic biosynthesis.</text>
</comment>
<feature type="region of interest" description="C-terminal hotdog fold" evidence="8">
    <location>
        <begin position="1065"/>
        <end position="1201"/>
    </location>
</feature>
<dbReference type="PANTHER" id="PTHR43775:SF51">
    <property type="entry name" value="INACTIVE PHENOLPHTHIOCEROL SYNTHESIS POLYKETIDE SYNTHASE TYPE I PKS1-RELATED"/>
    <property type="match status" value="1"/>
</dbReference>
<dbReference type="InterPro" id="IPR049552">
    <property type="entry name" value="PKS_DH_N"/>
</dbReference>
<dbReference type="GO" id="GO:0004315">
    <property type="term" value="F:3-oxoacyl-[acyl-carrier-protein] synthase activity"/>
    <property type="evidence" value="ECO:0007669"/>
    <property type="project" value="InterPro"/>
</dbReference>
<dbReference type="GO" id="GO:0006633">
    <property type="term" value="P:fatty acid biosynthetic process"/>
    <property type="evidence" value="ECO:0007669"/>
    <property type="project" value="InterPro"/>
</dbReference>
<keyword evidence="6" id="KW-0511">Multifunctional enzyme</keyword>
<dbReference type="InterPro" id="IPR042104">
    <property type="entry name" value="PKS_dehydratase_sf"/>
</dbReference>
<dbReference type="PROSITE" id="PS52004">
    <property type="entry name" value="KS3_2"/>
    <property type="match status" value="2"/>
</dbReference>
<evidence type="ECO:0000313" key="13">
    <source>
        <dbReference type="EMBL" id="AAP85335.1"/>
    </source>
</evidence>
<dbReference type="InterPro" id="IPR014043">
    <property type="entry name" value="Acyl_transferase_dom"/>
</dbReference>
<dbReference type="InterPro" id="IPR016035">
    <property type="entry name" value="Acyl_Trfase/lysoPLipase"/>
</dbReference>
<evidence type="ECO:0000256" key="2">
    <source>
        <dbReference type="ARBA" id="ARBA00022450"/>
    </source>
</evidence>
<dbReference type="InterPro" id="IPR049900">
    <property type="entry name" value="PKS_mFAS_DH"/>
</dbReference>
<feature type="active site" description="Proton acceptor; for dehydratase activity" evidence="8">
    <location>
        <position position="963"/>
    </location>
</feature>
<dbReference type="Gene3D" id="3.30.70.3290">
    <property type="match status" value="1"/>
</dbReference>
<dbReference type="PROSITE" id="PS00606">
    <property type="entry name" value="KS3_1"/>
    <property type="match status" value="2"/>
</dbReference>
<dbReference type="InterPro" id="IPR006162">
    <property type="entry name" value="Ppantetheine_attach_site"/>
</dbReference>
<feature type="domain" description="Carrier" evidence="10">
    <location>
        <begin position="1662"/>
        <end position="1737"/>
    </location>
</feature>
<dbReference type="InterPro" id="IPR020806">
    <property type="entry name" value="PKS_PP-bd"/>
</dbReference>
<dbReference type="FunFam" id="1.10.1200.10:FF:000007">
    <property type="entry name" value="Probable polyketide synthase pks17"/>
    <property type="match status" value="1"/>
</dbReference>
<dbReference type="SMART" id="SM00825">
    <property type="entry name" value="PKS_KS"/>
    <property type="match status" value="2"/>
</dbReference>
<dbReference type="Gene3D" id="3.40.366.10">
    <property type="entry name" value="Malonyl-Coenzyme A Acyl Carrier Protein, domain 2"/>
    <property type="match status" value="1"/>
</dbReference>
<dbReference type="Pfam" id="PF14765">
    <property type="entry name" value="PS-DH"/>
    <property type="match status" value="1"/>
</dbReference>
<dbReference type="InterPro" id="IPR055123">
    <property type="entry name" value="SpnB-like_Rossmann"/>
</dbReference>
<evidence type="ECO:0000259" key="12">
    <source>
        <dbReference type="PROSITE" id="PS52019"/>
    </source>
</evidence>
<reference evidence="13" key="1">
    <citation type="journal article" date="2004" name="Chem. Biol.">
        <title>The hedamycin locus implicates a novel aromatic PKS priming mechanism.</title>
        <authorList>
            <person name="Bililign T."/>
            <person name="Hyun C.G."/>
            <person name="Williams J.S."/>
            <person name="Czisny A.M."/>
            <person name="Thorson J.S."/>
        </authorList>
    </citation>
    <scope>NUCLEOTIDE SEQUENCE</scope>
</reference>
<dbReference type="CDD" id="cd08956">
    <property type="entry name" value="KR_3_FAS_SDR_x"/>
    <property type="match status" value="1"/>
</dbReference>
<dbReference type="PROSITE" id="PS50075">
    <property type="entry name" value="CARRIER"/>
    <property type="match status" value="1"/>
</dbReference>
<dbReference type="SMART" id="SM01294">
    <property type="entry name" value="PKS_PP_betabranch"/>
    <property type="match status" value="1"/>
</dbReference>
<evidence type="ECO:0000256" key="9">
    <source>
        <dbReference type="SAM" id="MobiDB-lite"/>
    </source>
</evidence>
<dbReference type="Pfam" id="PF00698">
    <property type="entry name" value="Acyl_transf_1"/>
    <property type="match status" value="1"/>
</dbReference>
<dbReference type="InterPro" id="IPR014030">
    <property type="entry name" value="Ketoacyl_synth_N"/>
</dbReference>
<dbReference type="Pfam" id="PF00109">
    <property type="entry name" value="ketoacyl-synt"/>
    <property type="match status" value="2"/>
</dbReference>
<dbReference type="InterPro" id="IPR013968">
    <property type="entry name" value="PKS_KR"/>
</dbReference>
<dbReference type="GO" id="GO:0031177">
    <property type="term" value="F:phosphopantetheine binding"/>
    <property type="evidence" value="ECO:0007669"/>
    <property type="project" value="InterPro"/>
</dbReference>
<evidence type="ECO:0000256" key="3">
    <source>
        <dbReference type="ARBA" id="ARBA00022553"/>
    </source>
</evidence>
<accession>Q67G57</accession>
<dbReference type="SMART" id="SM00827">
    <property type="entry name" value="PKS_AT"/>
    <property type="match status" value="1"/>
</dbReference>
<dbReference type="FunFam" id="3.40.47.10:FF:000019">
    <property type="entry name" value="Polyketide synthase type I"/>
    <property type="match status" value="1"/>
</dbReference>
<dbReference type="Gene3D" id="3.40.50.720">
    <property type="entry name" value="NAD(P)-binding Rossmann-like Domain"/>
    <property type="match status" value="1"/>
</dbReference>
<dbReference type="SUPFAM" id="SSF47336">
    <property type="entry name" value="ACP-like"/>
    <property type="match status" value="1"/>
</dbReference>
<dbReference type="SUPFAM" id="SSF51735">
    <property type="entry name" value="NAD(P)-binding Rossmann-fold domains"/>
    <property type="match status" value="2"/>
</dbReference>
<keyword evidence="3" id="KW-0597">Phosphoprotein</keyword>
<dbReference type="InterPro" id="IPR050091">
    <property type="entry name" value="PKS_NRPS_Biosynth_Enz"/>
</dbReference>
<feature type="region of interest" description="Disordered" evidence="9">
    <location>
        <begin position="1745"/>
        <end position="1764"/>
    </location>
</feature>
<dbReference type="CDD" id="cd00833">
    <property type="entry name" value="PKS"/>
    <property type="match status" value="2"/>
</dbReference>
<dbReference type="Gene3D" id="3.40.47.10">
    <property type="match status" value="2"/>
</dbReference>
<feature type="domain" description="Ketosynthase family 3 (KS3)" evidence="11">
    <location>
        <begin position="1765"/>
        <end position="2125"/>
    </location>
</feature>
<evidence type="ECO:0000256" key="8">
    <source>
        <dbReference type="PROSITE-ProRule" id="PRU01363"/>
    </source>
</evidence>
<dbReference type="InterPro" id="IPR009081">
    <property type="entry name" value="PP-bd_ACP"/>
</dbReference>
<dbReference type="GO" id="GO:0033068">
    <property type="term" value="P:macrolide biosynthetic process"/>
    <property type="evidence" value="ECO:0007669"/>
    <property type="project" value="UniProtKB-ARBA"/>
</dbReference>
<dbReference type="InterPro" id="IPR014031">
    <property type="entry name" value="Ketoacyl_synth_C"/>
</dbReference>
<evidence type="ECO:0000256" key="1">
    <source>
        <dbReference type="ARBA" id="ARBA00004792"/>
    </source>
</evidence>
<feature type="active site" description="Proton donor; for dehydratase activity" evidence="8">
    <location>
        <position position="1121"/>
    </location>
</feature>
<organism evidence="13">
    <name type="scientific">Streptomyces griseoruber</name>
    <dbReference type="NCBI Taxonomy" id="1943"/>
    <lineage>
        <taxon>Bacteria</taxon>
        <taxon>Bacillati</taxon>
        <taxon>Actinomycetota</taxon>
        <taxon>Actinomycetes</taxon>
        <taxon>Kitasatosporales</taxon>
        <taxon>Streptomycetaceae</taxon>
        <taxon>Streptomyces</taxon>
    </lineage>
</organism>
<dbReference type="SUPFAM" id="SSF55048">
    <property type="entry name" value="Probable ACP-binding domain of malonyl-CoA ACP transacylase"/>
    <property type="match status" value="1"/>
</dbReference>
<dbReference type="EMBL" id="AY196994">
    <property type="protein sequence ID" value="AAP85335.1"/>
    <property type="molecule type" value="Genomic_DNA"/>
</dbReference>
<dbReference type="InterPro" id="IPR032821">
    <property type="entry name" value="PKS_assoc"/>
</dbReference>
<dbReference type="InterPro" id="IPR020807">
    <property type="entry name" value="PKS_DH"/>
</dbReference>
<proteinExistence type="predicted"/>
<dbReference type="InterPro" id="IPR016036">
    <property type="entry name" value="Malonyl_transacylase_ACP-bd"/>
</dbReference>
<keyword evidence="2" id="KW-0596">Phosphopantetheine</keyword>
<dbReference type="Gene3D" id="3.10.129.110">
    <property type="entry name" value="Polyketide synthase dehydratase"/>
    <property type="match status" value="1"/>
</dbReference>
<dbReference type="Pfam" id="PF08659">
    <property type="entry name" value="KR"/>
    <property type="match status" value="1"/>
</dbReference>
<evidence type="ECO:0000256" key="5">
    <source>
        <dbReference type="ARBA" id="ARBA00023194"/>
    </source>
</evidence>
<dbReference type="SMART" id="SM00826">
    <property type="entry name" value="PKS_DH"/>
    <property type="match status" value="1"/>
</dbReference>
<dbReference type="SMART" id="SM00822">
    <property type="entry name" value="PKS_KR"/>
    <property type="match status" value="1"/>
</dbReference>
<dbReference type="PROSITE" id="PS00012">
    <property type="entry name" value="PHOSPHOPANTETHEINE"/>
    <property type="match status" value="1"/>
</dbReference>
<dbReference type="SUPFAM" id="SSF53901">
    <property type="entry name" value="Thiolase-like"/>
    <property type="match status" value="2"/>
</dbReference>
<dbReference type="Pfam" id="PF02801">
    <property type="entry name" value="Ketoacyl-synt_C"/>
    <property type="match status" value="2"/>
</dbReference>
<dbReference type="PANTHER" id="PTHR43775">
    <property type="entry name" value="FATTY ACID SYNTHASE"/>
    <property type="match status" value="1"/>
</dbReference>
<dbReference type="Pfam" id="PF00550">
    <property type="entry name" value="PP-binding"/>
    <property type="match status" value="1"/>
</dbReference>
<keyword evidence="4" id="KW-0808">Transferase</keyword>
<dbReference type="Pfam" id="PF22953">
    <property type="entry name" value="SpnB_Rossmann"/>
    <property type="match status" value="1"/>
</dbReference>
<dbReference type="Pfam" id="PF16197">
    <property type="entry name" value="KAsynt_C_assoc"/>
    <property type="match status" value="1"/>
</dbReference>
<dbReference type="InterPro" id="IPR057326">
    <property type="entry name" value="KR_dom"/>
</dbReference>
<dbReference type="InterPro" id="IPR036291">
    <property type="entry name" value="NAD(P)-bd_dom_sf"/>
</dbReference>
<protein>
    <submittedName>
        <fullName evidence="13">Type I PKS</fullName>
    </submittedName>
</protein>
<keyword evidence="7" id="KW-0012">Acyltransferase</keyword>
<dbReference type="InterPro" id="IPR049551">
    <property type="entry name" value="PKS_DH_C"/>
</dbReference>
<feature type="region of interest" description="Disordered" evidence="9">
    <location>
        <begin position="27"/>
        <end position="47"/>
    </location>
</feature>
<evidence type="ECO:0000259" key="11">
    <source>
        <dbReference type="PROSITE" id="PS52004"/>
    </source>
</evidence>
<dbReference type="InterPro" id="IPR016039">
    <property type="entry name" value="Thiolase-like"/>
</dbReference>
<dbReference type="SMART" id="SM00823">
    <property type="entry name" value="PKS_PP"/>
    <property type="match status" value="1"/>
</dbReference>
<feature type="domain" description="Ketosynthase family 3 (KS3)" evidence="11">
    <location>
        <begin position="47"/>
        <end position="473"/>
    </location>
</feature>
<dbReference type="InterPro" id="IPR020841">
    <property type="entry name" value="PKS_Beta-ketoAc_synthase_dom"/>
</dbReference>
<feature type="region of interest" description="N-terminal hotdog fold" evidence="8">
    <location>
        <begin position="931"/>
        <end position="1054"/>
    </location>
</feature>
<dbReference type="Pfam" id="PF21089">
    <property type="entry name" value="PKS_DH_N"/>
    <property type="match status" value="1"/>
</dbReference>
<evidence type="ECO:0000256" key="4">
    <source>
        <dbReference type="ARBA" id="ARBA00022679"/>
    </source>
</evidence>
<dbReference type="GO" id="GO:0004312">
    <property type="term" value="F:fatty acid synthase activity"/>
    <property type="evidence" value="ECO:0007669"/>
    <property type="project" value="TreeGrafter"/>
</dbReference>